<evidence type="ECO:0000259" key="3">
    <source>
        <dbReference type="Pfam" id="PF02018"/>
    </source>
</evidence>
<dbReference type="InterPro" id="IPR008979">
    <property type="entry name" value="Galactose-bd-like_sf"/>
</dbReference>
<dbReference type="SUPFAM" id="SSF55486">
    <property type="entry name" value="Metalloproteases ('zincins'), catalytic domain"/>
    <property type="match status" value="1"/>
</dbReference>
<feature type="signal peptide" evidence="2">
    <location>
        <begin position="1"/>
        <end position="22"/>
    </location>
</feature>
<feature type="domain" description="CBM-cenC" evidence="3">
    <location>
        <begin position="436"/>
        <end position="567"/>
    </location>
</feature>
<dbReference type="SUPFAM" id="SSF49785">
    <property type="entry name" value="Galactose-binding domain-like"/>
    <property type="match status" value="2"/>
</dbReference>
<dbReference type="EMBL" id="BAABBN010000012">
    <property type="protein sequence ID" value="GAA3936609.1"/>
    <property type="molecule type" value="Genomic_DNA"/>
</dbReference>
<sequence length="580" mass="63434">MKKFSRATLAAVTLMSGSVVNATEVIDVLVLYVDEATQTSNGQDIDARVAAYIEFSNQAYQNSEVDMKLRLVGIERIEDNYTYVNGENLDALRTNRNVAKLRQQYGADLVSLINLRQPMQGGYVCGIGYVPQGNEQTETLYSNSSSVGFSLVGVDCGYNTFTHELGHNMSLGHSYEQNSEGGIFSWARGHGEYGVFSTIMAYPQAFGTNNQLQQLSNPDHNKCENRACGVDASLSRGADAVGNLEITASQVAAFVPAVDTGGGDNGGDLPVCNKPELEGNLIINGDFTSLENWQSFFNDANLSLVETVADCGKDLLLSVNGRQEFYGGPFQDLTNVIESGYEYQVKAKLGIEAGASRDNVRMALQIKDSSGTHYQYLPSMSVTDNGLSQYDEIFKPDIIGDLQSIGLLIYGPQSGTDFLVDEVILSQTGVKEAPTLLVDEGFENGTTGWGAYFTTNLALSRSAKEGNYSLVSTVRENWYSGPGYNVHGLLEQGKTYQVSVDVYLESDQRSRDSAQIWLYYVDNTGGHWTRLAQKNVSMSQWNSLETEFTVSGEGTITQMRLHVFGPQPSTDVYIDNLSVK</sequence>
<dbReference type="RefSeq" id="WP_344800026.1">
    <property type="nucleotide sequence ID" value="NZ_BAABBN010000012.1"/>
</dbReference>
<protein>
    <submittedName>
        <fullName evidence="4">Metalloendopeptidase Mep72</fullName>
    </submittedName>
</protein>
<gene>
    <name evidence="4" type="primary">mep72</name>
    <name evidence="4" type="ORF">GCM10022277_36250</name>
</gene>
<organism evidence="4 5">
    <name type="scientific">Litoribacillus peritrichatus</name>
    <dbReference type="NCBI Taxonomy" id="718191"/>
    <lineage>
        <taxon>Bacteria</taxon>
        <taxon>Pseudomonadati</taxon>
        <taxon>Pseudomonadota</taxon>
        <taxon>Gammaproteobacteria</taxon>
        <taxon>Oceanospirillales</taxon>
        <taxon>Oceanospirillaceae</taxon>
        <taxon>Litoribacillus</taxon>
    </lineage>
</organism>
<feature type="domain" description="CBM-cenC" evidence="3">
    <location>
        <begin position="279"/>
        <end position="409"/>
    </location>
</feature>
<dbReference type="Pfam" id="PF13582">
    <property type="entry name" value="Reprolysin_3"/>
    <property type="match status" value="1"/>
</dbReference>
<keyword evidence="1" id="KW-0378">Hydrolase</keyword>
<dbReference type="Gene3D" id="2.60.120.260">
    <property type="entry name" value="Galactose-binding domain-like"/>
    <property type="match status" value="2"/>
</dbReference>
<evidence type="ECO:0000313" key="4">
    <source>
        <dbReference type="EMBL" id="GAA3936609.1"/>
    </source>
</evidence>
<accession>A0ABP7N4F8</accession>
<evidence type="ECO:0000256" key="2">
    <source>
        <dbReference type="SAM" id="SignalP"/>
    </source>
</evidence>
<dbReference type="Proteomes" id="UP001501565">
    <property type="component" value="Unassembled WGS sequence"/>
</dbReference>
<comment type="caution">
    <text evidence="4">The sequence shown here is derived from an EMBL/GenBank/DDBJ whole genome shotgun (WGS) entry which is preliminary data.</text>
</comment>
<dbReference type="InterPro" id="IPR003305">
    <property type="entry name" value="CenC_carb-bd"/>
</dbReference>
<evidence type="ECO:0000256" key="1">
    <source>
        <dbReference type="ARBA" id="ARBA00022801"/>
    </source>
</evidence>
<keyword evidence="2" id="KW-0732">Signal</keyword>
<dbReference type="InterPro" id="IPR024079">
    <property type="entry name" value="MetalloPept_cat_dom_sf"/>
</dbReference>
<dbReference type="Gene3D" id="3.40.390.10">
    <property type="entry name" value="Collagenase (Catalytic Domain)"/>
    <property type="match status" value="1"/>
</dbReference>
<evidence type="ECO:0000313" key="5">
    <source>
        <dbReference type="Proteomes" id="UP001501565"/>
    </source>
</evidence>
<dbReference type="Pfam" id="PF02018">
    <property type="entry name" value="CBM_4_9"/>
    <property type="match status" value="2"/>
</dbReference>
<name>A0ABP7N4F8_9GAMM</name>
<keyword evidence="5" id="KW-1185">Reference proteome</keyword>
<proteinExistence type="predicted"/>
<reference evidence="5" key="1">
    <citation type="journal article" date="2019" name="Int. J. Syst. Evol. Microbiol.">
        <title>The Global Catalogue of Microorganisms (GCM) 10K type strain sequencing project: providing services to taxonomists for standard genome sequencing and annotation.</title>
        <authorList>
            <consortium name="The Broad Institute Genomics Platform"/>
            <consortium name="The Broad Institute Genome Sequencing Center for Infectious Disease"/>
            <person name="Wu L."/>
            <person name="Ma J."/>
        </authorList>
    </citation>
    <scope>NUCLEOTIDE SEQUENCE [LARGE SCALE GENOMIC DNA]</scope>
    <source>
        <strain evidence="5">JCM 17551</strain>
    </source>
</reference>
<feature type="chain" id="PRO_5045672750" evidence="2">
    <location>
        <begin position="23"/>
        <end position="580"/>
    </location>
</feature>